<keyword evidence="3 7" id="KW-0812">Transmembrane</keyword>
<proteinExistence type="inferred from homology"/>
<reference evidence="9" key="1">
    <citation type="submission" date="2025-08" db="UniProtKB">
        <authorList>
            <consortium name="RefSeq"/>
        </authorList>
    </citation>
    <scope>IDENTIFICATION</scope>
</reference>
<protein>
    <submittedName>
        <fullName evidence="9">Serine incorporator 1-like isoform X1</fullName>
    </submittedName>
</protein>
<evidence type="ECO:0000256" key="7">
    <source>
        <dbReference type="SAM" id="Phobius"/>
    </source>
</evidence>
<feature type="transmembrane region" description="Helical" evidence="7">
    <location>
        <begin position="224"/>
        <end position="248"/>
    </location>
</feature>
<comment type="subcellular location">
    <subcellularLocation>
        <location evidence="1">Membrane</location>
        <topology evidence="1">Multi-pass membrane protein</topology>
    </subcellularLocation>
</comment>
<feature type="transmembrane region" description="Helical" evidence="7">
    <location>
        <begin position="260"/>
        <end position="287"/>
    </location>
</feature>
<feature type="compositionally biased region" description="Pro residues" evidence="6">
    <location>
        <begin position="9"/>
        <end position="39"/>
    </location>
</feature>
<dbReference type="OMA" id="CTINIFF"/>
<dbReference type="PANTHER" id="PTHR10383">
    <property type="entry name" value="SERINE INCORPORATOR"/>
    <property type="match status" value="1"/>
</dbReference>
<evidence type="ECO:0000256" key="3">
    <source>
        <dbReference type="ARBA" id="ARBA00022692"/>
    </source>
</evidence>
<keyword evidence="8" id="KW-1185">Reference proteome</keyword>
<dbReference type="AlphaFoldDB" id="A0A9W3AK66"/>
<feature type="transmembrane region" description="Helical" evidence="7">
    <location>
        <begin position="157"/>
        <end position="180"/>
    </location>
</feature>
<comment type="similarity">
    <text evidence="2">Belongs to the TDE1 family.</text>
</comment>
<name>A0A9W3AK66_BIOGL</name>
<feature type="transmembrane region" description="Helical" evidence="7">
    <location>
        <begin position="200"/>
        <end position="218"/>
    </location>
</feature>
<feature type="region of interest" description="Disordered" evidence="6">
    <location>
        <begin position="1"/>
        <end position="39"/>
    </location>
</feature>
<evidence type="ECO:0000313" key="8">
    <source>
        <dbReference type="Proteomes" id="UP001165740"/>
    </source>
</evidence>
<gene>
    <name evidence="9" type="primary">LOC106057519</name>
</gene>
<dbReference type="GeneID" id="106057519"/>
<feature type="transmembrane region" description="Helical" evidence="7">
    <location>
        <begin position="495"/>
        <end position="513"/>
    </location>
</feature>
<evidence type="ECO:0000256" key="1">
    <source>
        <dbReference type="ARBA" id="ARBA00004141"/>
    </source>
</evidence>
<sequence>MEQEQPQTPQIPEPPQPPEPPQVPELPQPPEPPQPPVDPPCARAQALLLRIKRAVTSAAGRCCSASSREQNEIFNARLQKLYSYFELVCCFGNAACSINLLKNSTATRTSYSLILLVGTVIALMMLSPGIRHELENNSWLCRGFFGSEVFTDSECNLIIGFLAAYRVCFAMTMFFALLFLITINVPSSNGYQARIHNGVWPIKISFLIIICVVAFYIPEKTFSNVWLVFGFLGGLITNLIQLAALFYIIHIWANYWNSQVFYRGLISCTLLFYCISIAAVALFFLFYTQDCQLHQFFVGFNMTLTFLMSVFGKLPKLCKCKPTVGLFESSVVTAYIMYLTLSAMSLNPDTQCNPFLKNNIFNTTGVRSAGFNDMTASNISGYNITGFINIDKELEEVRNKSVCFWVNVLVLLIDVLIILALSIYLSRTMEEDGSASIETAYTEESVLVNSRIAGYGLNIDSYDLRKSYGIMHVTSRGIGQQAEEGVAYSYMRYHLILFLGSLYVMMTLSSWSWMFVNPSYDIMLLKANKASVWVKITLSWLCVIVHLVIMPCLKSAFDV</sequence>
<feature type="transmembrane region" description="Helical" evidence="7">
    <location>
        <begin position="404"/>
        <end position="425"/>
    </location>
</feature>
<evidence type="ECO:0000313" key="9">
    <source>
        <dbReference type="RefSeq" id="XP_055887687.1"/>
    </source>
</evidence>
<feature type="transmembrane region" description="Helical" evidence="7">
    <location>
        <begin position="324"/>
        <end position="346"/>
    </location>
</feature>
<accession>A0A9W3AK66</accession>
<dbReference type="RefSeq" id="XP_055887687.1">
    <property type="nucleotide sequence ID" value="XM_056031712.1"/>
</dbReference>
<dbReference type="GO" id="GO:0016020">
    <property type="term" value="C:membrane"/>
    <property type="evidence" value="ECO:0007669"/>
    <property type="project" value="UniProtKB-SubCell"/>
</dbReference>
<dbReference type="Proteomes" id="UP001165740">
    <property type="component" value="Chromosome 6"/>
</dbReference>
<dbReference type="InterPro" id="IPR005016">
    <property type="entry name" value="TDE1/TMS"/>
</dbReference>
<keyword evidence="4 7" id="KW-1133">Transmembrane helix</keyword>
<dbReference type="Pfam" id="PF03348">
    <property type="entry name" value="Serinc"/>
    <property type="match status" value="1"/>
</dbReference>
<feature type="transmembrane region" description="Helical" evidence="7">
    <location>
        <begin position="533"/>
        <end position="553"/>
    </location>
</feature>
<organism evidence="8 9">
    <name type="scientific">Biomphalaria glabrata</name>
    <name type="common">Bloodfluke planorb</name>
    <name type="synonym">Freshwater snail</name>
    <dbReference type="NCBI Taxonomy" id="6526"/>
    <lineage>
        <taxon>Eukaryota</taxon>
        <taxon>Metazoa</taxon>
        <taxon>Spiralia</taxon>
        <taxon>Lophotrochozoa</taxon>
        <taxon>Mollusca</taxon>
        <taxon>Gastropoda</taxon>
        <taxon>Heterobranchia</taxon>
        <taxon>Euthyneura</taxon>
        <taxon>Panpulmonata</taxon>
        <taxon>Hygrophila</taxon>
        <taxon>Lymnaeoidea</taxon>
        <taxon>Planorbidae</taxon>
        <taxon>Biomphalaria</taxon>
    </lineage>
</organism>
<evidence type="ECO:0000256" key="5">
    <source>
        <dbReference type="ARBA" id="ARBA00023136"/>
    </source>
</evidence>
<evidence type="ECO:0000256" key="2">
    <source>
        <dbReference type="ARBA" id="ARBA00006665"/>
    </source>
</evidence>
<evidence type="ECO:0000256" key="6">
    <source>
        <dbReference type="SAM" id="MobiDB-lite"/>
    </source>
</evidence>
<keyword evidence="5 7" id="KW-0472">Membrane</keyword>
<dbReference type="OrthoDB" id="5963193at2759"/>
<feature type="transmembrane region" description="Helical" evidence="7">
    <location>
        <begin position="113"/>
        <end position="130"/>
    </location>
</feature>
<feature type="transmembrane region" description="Helical" evidence="7">
    <location>
        <begin position="293"/>
        <end position="312"/>
    </location>
</feature>
<dbReference type="PANTHER" id="PTHR10383:SF9">
    <property type="entry name" value="SERINE INCORPORATOR, ISOFORM F"/>
    <property type="match status" value="1"/>
</dbReference>
<evidence type="ECO:0000256" key="4">
    <source>
        <dbReference type="ARBA" id="ARBA00022989"/>
    </source>
</evidence>